<dbReference type="SUPFAM" id="SSF52402">
    <property type="entry name" value="Adenine nucleotide alpha hydrolases-like"/>
    <property type="match status" value="2"/>
</dbReference>
<organism evidence="3 4">
    <name type="scientific">Mycolicibacterium elephantis DSM 44368</name>
    <dbReference type="NCBI Taxonomy" id="1335622"/>
    <lineage>
        <taxon>Bacteria</taxon>
        <taxon>Bacillati</taxon>
        <taxon>Actinomycetota</taxon>
        <taxon>Actinomycetes</taxon>
        <taxon>Mycobacteriales</taxon>
        <taxon>Mycobacteriaceae</taxon>
        <taxon>Mycolicibacterium</taxon>
    </lineage>
</organism>
<dbReference type="EMBL" id="ATDN01000089">
    <property type="protein sequence ID" value="RWA15272.1"/>
    <property type="molecule type" value="Genomic_DNA"/>
</dbReference>
<comment type="caution">
    <text evidence="3">The sequence shown here is derived from an EMBL/GenBank/DDBJ whole genome shotgun (WGS) entry which is preliminary data.</text>
</comment>
<dbReference type="AlphaFoldDB" id="A0A439DLC9"/>
<gene>
    <name evidence="3" type="ORF">MELE44368_09660</name>
</gene>
<dbReference type="Pfam" id="PF00582">
    <property type="entry name" value="Usp"/>
    <property type="match status" value="1"/>
</dbReference>
<evidence type="ECO:0000256" key="1">
    <source>
        <dbReference type="ARBA" id="ARBA00008791"/>
    </source>
</evidence>
<evidence type="ECO:0000313" key="4">
    <source>
        <dbReference type="Proteomes" id="UP000287177"/>
    </source>
</evidence>
<dbReference type="InterPro" id="IPR006015">
    <property type="entry name" value="Universal_stress_UspA"/>
</dbReference>
<dbReference type="Proteomes" id="UP000287177">
    <property type="component" value="Unassembled WGS sequence"/>
</dbReference>
<keyword evidence="4" id="KW-1185">Reference proteome</keyword>
<protein>
    <recommendedName>
        <fullName evidence="2">UspA domain-containing protein</fullName>
    </recommendedName>
</protein>
<name>A0A439DLC9_9MYCO</name>
<dbReference type="PRINTS" id="PR01438">
    <property type="entry name" value="UNVRSLSTRESS"/>
</dbReference>
<evidence type="ECO:0000259" key="2">
    <source>
        <dbReference type="Pfam" id="PF00582"/>
    </source>
</evidence>
<dbReference type="Gene3D" id="3.40.50.12370">
    <property type="match status" value="1"/>
</dbReference>
<proteinExistence type="inferred from homology"/>
<feature type="domain" description="UspA" evidence="2">
    <location>
        <begin position="2"/>
        <end position="129"/>
    </location>
</feature>
<dbReference type="PANTHER" id="PTHR46553">
    <property type="entry name" value="ADENINE NUCLEOTIDE ALPHA HYDROLASES-LIKE SUPERFAMILY PROTEIN"/>
    <property type="match status" value="1"/>
</dbReference>
<dbReference type="InterPro" id="IPR006016">
    <property type="entry name" value="UspA"/>
</dbReference>
<sequence length="261" mass="28266">MVAGIDGSQEAIHAALWAADEALHRNVPLRLVCVTKPKYPSTEEYYEDVRRARASLRLAQNAIEATGKQVKIETDVVAGLPGTALVAASWDAVMVCVGSVGIGRYARSILGSTAAYVAENAQCTVAIIRPPDEGQPEDINWILVAVTDAPDNDAVVEHAMSEAQLRHAPVLALGDSRDREKLQRKVEMWKQRFPDVHVYPVAGEADVADFLRKHRERVQLAVIGAAEAGEAERIVGSYYRGIVHHAGSSVIIVRSRASGTD</sequence>
<comment type="similarity">
    <text evidence="1">Belongs to the universal stress protein A family.</text>
</comment>
<accession>A0A439DLC9</accession>
<evidence type="ECO:0000313" key="3">
    <source>
        <dbReference type="EMBL" id="RWA15272.1"/>
    </source>
</evidence>
<dbReference type="PANTHER" id="PTHR46553:SF3">
    <property type="entry name" value="ADENINE NUCLEOTIDE ALPHA HYDROLASES-LIKE SUPERFAMILY PROTEIN"/>
    <property type="match status" value="1"/>
</dbReference>
<reference evidence="3 4" key="1">
    <citation type="submission" date="2013-06" db="EMBL/GenBank/DDBJ databases">
        <title>The draft sequence of the Mycobacterium elephantis genome.</title>
        <authorList>
            <person name="Pettersson F.B."/>
            <person name="Das S."/>
            <person name="Dasgupta S."/>
            <person name="Bhattacharya A."/>
            <person name="Kirsebom L.A."/>
        </authorList>
    </citation>
    <scope>NUCLEOTIDE SEQUENCE [LARGE SCALE GENOMIC DNA]</scope>
    <source>
        <strain evidence="3 4">DSM 44368</strain>
    </source>
</reference>